<feature type="transmembrane region" description="Helical" evidence="1">
    <location>
        <begin position="6"/>
        <end position="24"/>
    </location>
</feature>
<keyword evidence="1" id="KW-1133">Transmembrane helix</keyword>
<evidence type="ECO:0000256" key="1">
    <source>
        <dbReference type="SAM" id="Phobius"/>
    </source>
</evidence>
<keyword evidence="1" id="KW-0472">Membrane</keyword>
<feature type="transmembrane region" description="Helical" evidence="1">
    <location>
        <begin position="88"/>
        <end position="107"/>
    </location>
</feature>
<name>A0A6A6JFX6_WESOR</name>
<dbReference type="EMBL" id="ML986497">
    <property type="protein sequence ID" value="KAF2275530.1"/>
    <property type="molecule type" value="Genomic_DNA"/>
</dbReference>
<dbReference type="Proteomes" id="UP000800097">
    <property type="component" value="Unassembled WGS sequence"/>
</dbReference>
<evidence type="ECO:0000313" key="3">
    <source>
        <dbReference type="Proteomes" id="UP000800097"/>
    </source>
</evidence>
<dbReference type="AlphaFoldDB" id="A0A6A6JFX6"/>
<gene>
    <name evidence="2" type="ORF">EI97DRAFT_468084</name>
</gene>
<protein>
    <recommendedName>
        <fullName evidence="4">DUF1772-domain-containing protein</fullName>
    </recommendedName>
</protein>
<keyword evidence="3" id="KW-1185">Reference proteome</keyword>
<feature type="transmembrane region" description="Helical" evidence="1">
    <location>
        <begin position="139"/>
        <end position="157"/>
    </location>
</feature>
<dbReference type="OrthoDB" id="5405107at2759"/>
<accession>A0A6A6JFX6</accession>
<evidence type="ECO:0008006" key="4">
    <source>
        <dbReference type="Google" id="ProtNLM"/>
    </source>
</evidence>
<feature type="transmembrane region" description="Helical" evidence="1">
    <location>
        <begin position="63"/>
        <end position="82"/>
    </location>
</feature>
<organism evidence="2 3">
    <name type="scientific">Westerdykella ornata</name>
    <dbReference type="NCBI Taxonomy" id="318751"/>
    <lineage>
        <taxon>Eukaryota</taxon>
        <taxon>Fungi</taxon>
        <taxon>Dikarya</taxon>
        <taxon>Ascomycota</taxon>
        <taxon>Pezizomycotina</taxon>
        <taxon>Dothideomycetes</taxon>
        <taxon>Pleosporomycetidae</taxon>
        <taxon>Pleosporales</taxon>
        <taxon>Sporormiaceae</taxon>
        <taxon>Westerdykella</taxon>
    </lineage>
</organism>
<evidence type="ECO:0000313" key="2">
    <source>
        <dbReference type="EMBL" id="KAF2275530.1"/>
    </source>
</evidence>
<keyword evidence="1" id="KW-0812">Transmembrane</keyword>
<sequence length="158" mass="17470">MAPSPSIPTLICVLPIATYTFHALSLSKQNIDRLLTYEREAERAAQWSQTAAQRLRKSRMTQAAGVFSLAFSIFTCFILPILPPTATMYRLCLAAVNSIVLAVAALYKSWFWNERTQVKIPLVGKFNAAVAGSEEEVRMLGWLCGGWAAVGCALWWLG</sequence>
<dbReference type="GeneID" id="54554815"/>
<dbReference type="RefSeq" id="XP_033653069.1">
    <property type="nucleotide sequence ID" value="XM_033801640.1"/>
</dbReference>
<proteinExistence type="predicted"/>
<reference evidence="2" key="1">
    <citation type="journal article" date="2020" name="Stud. Mycol.">
        <title>101 Dothideomycetes genomes: a test case for predicting lifestyles and emergence of pathogens.</title>
        <authorList>
            <person name="Haridas S."/>
            <person name="Albert R."/>
            <person name="Binder M."/>
            <person name="Bloem J."/>
            <person name="Labutti K."/>
            <person name="Salamov A."/>
            <person name="Andreopoulos B."/>
            <person name="Baker S."/>
            <person name="Barry K."/>
            <person name="Bills G."/>
            <person name="Bluhm B."/>
            <person name="Cannon C."/>
            <person name="Castanera R."/>
            <person name="Culley D."/>
            <person name="Daum C."/>
            <person name="Ezra D."/>
            <person name="Gonzalez J."/>
            <person name="Henrissat B."/>
            <person name="Kuo A."/>
            <person name="Liang C."/>
            <person name="Lipzen A."/>
            <person name="Lutzoni F."/>
            <person name="Magnuson J."/>
            <person name="Mondo S."/>
            <person name="Nolan M."/>
            <person name="Ohm R."/>
            <person name="Pangilinan J."/>
            <person name="Park H.-J."/>
            <person name="Ramirez L."/>
            <person name="Alfaro M."/>
            <person name="Sun H."/>
            <person name="Tritt A."/>
            <person name="Yoshinaga Y."/>
            <person name="Zwiers L.-H."/>
            <person name="Turgeon B."/>
            <person name="Goodwin S."/>
            <person name="Spatafora J."/>
            <person name="Crous P."/>
            <person name="Grigoriev I."/>
        </authorList>
    </citation>
    <scope>NUCLEOTIDE SEQUENCE</scope>
    <source>
        <strain evidence="2">CBS 379.55</strain>
    </source>
</reference>